<dbReference type="PANTHER" id="PTHR43289">
    <property type="entry name" value="MITOGEN-ACTIVATED PROTEIN KINASE KINASE KINASE 20-RELATED"/>
    <property type="match status" value="1"/>
</dbReference>
<evidence type="ECO:0000256" key="6">
    <source>
        <dbReference type="SAM" id="MobiDB-lite"/>
    </source>
</evidence>
<dbReference type="Gene3D" id="3.30.200.20">
    <property type="entry name" value="Phosphorylase Kinase, domain 1"/>
    <property type="match status" value="1"/>
</dbReference>
<dbReference type="EMBL" id="DSOK01000428">
    <property type="protein sequence ID" value="HEN16895.1"/>
    <property type="molecule type" value="Genomic_DNA"/>
</dbReference>
<evidence type="ECO:0000256" key="4">
    <source>
        <dbReference type="ARBA" id="ARBA00022840"/>
    </source>
</evidence>
<proteinExistence type="predicted"/>
<accession>A0A7C2P7Y9</accession>
<dbReference type="InterPro" id="IPR000719">
    <property type="entry name" value="Prot_kinase_dom"/>
</dbReference>
<evidence type="ECO:0000313" key="8">
    <source>
        <dbReference type="EMBL" id="HEN16895.1"/>
    </source>
</evidence>
<dbReference type="GO" id="GO:0016787">
    <property type="term" value="F:hydrolase activity"/>
    <property type="evidence" value="ECO:0007669"/>
    <property type="project" value="InterPro"/>
</dbReference>
<evidence type="ECO:0000256" key="1">
    <source>
        <dbReference type="ARBA" id="ARBA00022679"/>
    </source>
</evidence>
<gene>
    <name evidence="8" type="ORF">ENQ76_15650</name>
</gene>
<organism evidence="8">
    <name type="scientific">Schlesneria paludicola</name>
    <dbReference type="NCBI Taxonomy" id="360056"/>
    <lineage>
        <taxon>Bacteria</taxon>
        <taxon>Pseudomonadati</taxon>
        <taxon>Planctomycetota</taxon>
        <taxon>Planctomycetia</taxon>
        <taxon>Planctomycetales</taxon>
        <taxon>Planctomycetaceae</taxon>
        <taxon>Schlesneria</taxon>
    </lineage>
</organism>
<keyword evidence="3" id="KW-0418">Kinase</keyword>
<dbReference type="CDD" id="cd14014">
    <property type="entry name" value="STKc_PknB_like"/>
    <property type="match status" value="1"/>
</dbReference>
<name>A0A7C2P7Y9_9PLAN</name>
<dbReference type="PANTHER" id="PTHR43289:SF6">
    <property type="entry name" value="SERINE_THREONINE-PROTEIN KINASE NEKL-3"/>
    <property type="match status" value="1"/>
</dbReference>
<dbReference type="InterPro" id="IPR008271">
    <property type="entry name" value="Ser/Thr_kinase_AS"/>
</dbReference>
<dbReference type="InterPro" id="IPR011009">
    <property type="entry name" value="Kinase-like_dom_sf"/>
</dbReference>
<dbReference type="GO" id="GO:0005524">
    <property type="term" value="F:ATP binding"/>
    <property type="evidence" value="ECO:0007669"/>
    <property type="project" value="UniProtKB-UniRule"/>
</dbReference>
<evidence type="ECO:0000256" key="3">
    <source>
        <dbReference type="ARBA" id="ARBA00022777"/>
    </source>
</evidence>
<feature type="compositionally biased region" description="Polar residues" evidence="6">
    <location>
        <begin position="477"/>
        <end position="494"/>
    </location>
</feature>
<dbReference type="SMART" id="SM00220">
    <property type="entry name" value="S_TKc"/>
    <property type="match status" value="1"/>
</dbReference>
<dbReference type="Gene3D" id="1.10.510.10">
    <property type="entry name" value="Transferase(Phosphotransferase) domain 1"/>
    <property type="match status" value="1"/>
</dbReference>
<evidence type="ECO:0000259" key="7">
    <source>
        <dbReference type="PROSITE" id="PS50011"/>
    </source>
</evidence>
<evidence type="ECO:0000256" key="5">
    <source>
        <dbReference type="PROSITE-ProRule" id="PRU10141"/>
    </source>
</evidence>
<sequence length="699" mass="75936">MPVSLEQFVQQLGEMSLFDAEELSSLQADAQIANVEQFARDLVKRKKLTAYQATQLYSGRGKSLLLGNYVLLDKIGQGGMGLVFKAQHRRMKRIVALKVLSPSVTKNKNLVARFQREVQAAARLEHPHIVHAFDADEAAGAYFLVMQYVDGKDLSTLVKTKSPLPLEQAVNCILQAALGLEYAHQQGIIHRDIKPANLLLDSEGTVKILDMGLARFENETAGQAELTNTGAVMGTVDYMAPEQALSTKSADARSDIHSLGVSLWYLATGKPAYAGDSLMARMLAHREQPIPSLGEALRPKNSGMAIPGLLTAVDGVFRRMVAKKPEDRFQSMSEVVEALEACLRGEAPVAPMTGVTTSEDNKFGDFLAEMGRSDLAWQSAPKAVAVPAFGAELETLAVGSSSAQTDPQSLSSPSAARLRQLRRPAWWENRAVQIVGAAAVVALVALGLARRPRDRHELTAPTETIQTTIRSAGDAASQPTDTSPTEFNPSSADNNEAVVDLPSFFGTNSARGSNGPSKDGWFTLFNGRDLSGWSPQGHNGWRVEQGTLIGEASDQKSGWLMSNDEFADFELELEFKLGQEANSGVFLRAWPTGNMNGSEFVEVQLLEEGPSTKTIVRPNTKTGSIYNKAAPRPAANAPVDTWNYLNVWLQGPRVKVRVNDAQVVDYNQVSATKPGRLGLQLSPARIEFRNIRVRPLPPP</sequence>
<reference evidence="8" key="1">
    <citation type="journal article" date="2020" name="mSystems">
        <title>Genome- and Community-Level Interaction Insights into Carbon Utilization and Element Cycling Functions of Hydrothermarchaeota in Hydrothermal Sediment.</title>
        <authorList>
            <person name="Zhou Z."/>
            <person name="Liu Y."/>
            <person name="Xu W."/>
            <person name="Pan J."/>
            <person name="Luo Z.H."/>
            <person name="Li M."/>
        </authorList>
    </citation>
    <scope>NUCLEOTIDE SEQUENCE [LARGE SCALE GENOMIC DNA]</scope>
    <source>
        <strain evidence="8">SpSt-339</strain>
    </source>
</reference>
<keyword evidence="2 5" id="KW-0547">Nucleotide-binding</keyword>
<evidence type="ECO:0000256" key="2">
    <source>
        <dbReference type="ARBA" id="ARBA00022741"/>
    </source>
</evidence>
<feature type="binding site" evidence="5">
    <location>
        <position position="98"/>
    </location>
    <ligand>
        <name>ATP</name>
        <dbReference type="ChEBI" id="CHEBI:30616"/>
    </ligand>
</feature>
<comment type="caution">
    <text evidence="8">The sequence shown here is derived from an EMBL/GenBank/DDBJ whole genome shotgun (WGS) entry which is preliminary data.</text>
</comment>
<keyword evidence="1" id="KW-0808">Transferase</keyword>
<dbReference type="InterPro" id="IPR017441">
    <property type="entry name" value="Protein_kinase_ATP_BS"/>
</dbReference>
<dbReference type="PROSITE" id="PS50011">
    <property type="entry name" value="PROTEIN_KINASE_DOM"/>
    <property type="match status" value="1"/>
</dbReference>
<dbReference type="PROSITE" id="PS00107">
    <property type="entry name" value="PROTEIN_KINASE_ATP"/>
    <property type="match status" value="1"/>
</dbReference>
<dbReference type="GO" id="GO:0004674">
    <property type="term" value="F:protein serine/threonine kinase activity"/>
    <property type="evidence" value="ECO:0007669"/>
    <property type="project" value="TreeGrafter"/>
</dbReference>
<dbReference type="AlphaFoldDB" id="A0A7C2P7Y9"/>
<keyword evidence="4 5" id="KW-0067">ATP-binding</keyword>
<feature type="region of interest" description="Disordered" evidence="6">
    <location>
        <begin position="466"/>
        <end position="494"/>
    </location>
</feature>
<dbReference type="SUPFAM" id="SSF56112">
    <property type="entry name" value="Protein kinase-like (PK-like)"/>
    <property type="match status" value="1"/>
</dbReference>
<dbReference type="Pfam" id="PF06439">
    <property type="entry name" value="3keto-disac_hyd"/>
    <property type="match status" value="1"/>
</dbReference>
<dbReference type="Gene3D" id="2.60.120.560">
    <property type="entry name" value="Exo-inulinase, domain 1"/>
    <property type="match status" value="1"/>
</dbReference>
<feature type="domain" description="Protein kinase" evidence="7">
    <location>
        <begin position="69"/>
        <end position="343"/>
    </location>
</feature>
<dbReference type="PROSITE" id="PS00108">
    <property type="entry name" value="PROTEIN_KINASE_ST"/>
    <property type="match status" value="1"/>
</dbReference>
<protein>
    <submittedName>
        <fullName evidence="8">DUF1080 domain-containing protein</fullName>
    </submittedName>
</protein>
<dbReference type="Pfam" id="PF00069">
    <property type="entry name" value="Pkinase"/>
    <property type="match status" value="1"/>
</dbReference>
<dbReference type="InterPro" id="IPR010496">
    <property type="entry name" value="AL/BT2_dom"/>
</dbReference>